<feature type="compositionally biased region" description="Basic and acidic residues" evidence="2">
    <location>
        <begin position="560"/>
        <end position="579"/>
    </location>
</feature>
<sequence length="944" mass="104261">MLANCQDQRMISLPAAFTRASTSDHVFQASQSSCLGGPTSMKEANSDDRRGATPDAASRNDTTASSASKTSMDEHHTKVGRLSDGFGRALPLGEDVTSGEQSKKRKRKSPSPALEESMNWPETLGAFQEPYKSVLPWLWAQWHSKGIRPSEAVENLKSRQNEESSDRVSSSESNDKCVQWLKHHHRNKSSGSEEEQDHPDDDVEITAYRENFQEAFKGYRRSHSMPNASSAAPSVKCLYDASESFSDPGKRSPASADILKHSEVNGSLQKDDREKLTPSKESNGPPIPSFPFFNYSRSGEDTAASGTFKAADSHSAAEQKNSGPKDGCTTLPGGEIHGGVWIPTRSRNCHLCGKEFKNVYSVKLHIKNVHLKEMWQCSVPGCSATFPSKRSRDRHSANANLHSKLRLRGIYSDPRISSQTAGMTEQLKEQLMPIYRPQGIDRSGEPDLCGGMEQKPSTSSPKHPVHNSKAEQARILHKEKPNRTVPIGACEKIEKEDAKKLPPFPMMPGDWQAIYQKFFQEAMKMYSEAPPPTGFPPKQACFGVASQDLKPSLLRNDFRDASAPKQAKIENPSRPDGDKKRSRSTVVFPSTSKDADAANNEKSSRKTSAISLPDVGSKQEHKLPHYPSFSSLNNPLLQSTAVPGSFPWPSPFIPGATPPNNGALFKGRNAGGEKEECKKEGRGKSFDLLNLSQMAGRASELSISERASENLRRRSVPNHPYDVTMQRKNSASLSEMERFQLLRRFSTVTPYPQQAFLSKVNPTGFTPGFGPTFESAPGLNALTPGWSPFCSPSALLMQSKFSAQPTLANYNTNWTLLAAAMAANNNRARSTEATNSLFSSSEATNLPSEFEGRTEGMPFNSITEMDDPTLSMEGNTWKTGPVQCHICKRMYSNKGTLRVHFKSVHLREMHRCTVPGCDMMFTSVRSRNRHSQNPNLHRSLNFQA</sequence>
<feature type="region of interest" description="Disordered" evidence="2">
    <location>
        <begin position="560"/>
        <end position="623"/>
    </location>
</feature>
<organism evidence="4 5">
    <name type="scientific">Clavelina lepadiformis</name>
    <name type="common">Light-bulb sea squirt</name>
    <name type="synonym">Ascidia lepadiformis</name>
    <dbReference type="NCBI Taxonomy" id="159417"/>
    <lineage>
        <taxon>Eukaryota</taxon>
        <taxon>Metazoa</taxon>
        <taxon>Chordata</taxon>
        <taxon>Tunicata</taxon>
        <taxon>Ascidiacea</taxon>
        <taxon>Aplousobranchia</taxon>
        <taxon>Clavelinidae</taxon>
        <taxon>Clavelina</taxon>
    </lineage>
</organism>
<dbReference type="InterPro" id="IPR040436">
    <property type="entry name" value="Disconnected-like"/>
</dbReference>
<dbReference type="Proteomes" id="UP001642483">
    <property type="component" value="Unassembled WGS sequence"/>
</dbReference>
<feature type="region of interest" description="Disordered" evidence="2">
    <location>
        <begin position="153"/>
        <end position="176"/>
    </location>
</feature>
<feature type="domain" description="C2H2-type" evidence="3">
    <location>
        <begin position="882"/>
        <end position="910"/>
    </location>
</feature>
<feature type="region of interest" description="Disordered" evidence="2">
    <location>
        <begin position="29"/>
        <end position="121"/>
    </location>
</feature>
<dbReference type="PROSITE" id="PS50157">
    <property type="entry name" value="ZINC_FINGER_C2H2_2"/>
    <property type="match status" value="2"/>
</dbReference>
<feature type="region of interest" description="Disordered" evidence="2">
    <location>
        <begin position="242"/>
        <end position="330"/>
    </location>
</feature>
<comment type="caution">
    <text evidence="4">The sequence shown here is derived from an EMBL/GenBank/DDBJ whole genome shotgun (WGS) entry which is preliminary data.</text>
</comment>
<dbReference type="EMBL" id="CAWYQH010000141">
    <property type="protein sequence ID" value="CAK8693931.1"/>
    <property type="molecule type" value="Genomic_DNA"/>
</dbReference>
<feature type="region of interest" description="Disordered" evidence="2">
    <location>
        <begin position="437"/>
        <end position="468"/>
    </location>
</feature>
<proteinExistence type="predicted"/>
<feature type="compositionally biased region" description="Polar residues" evidence="2">
    <location>
        <begin position="59"/>
        <end position="70"/>
    </location>
</feature>
<feature type="compositionally biased region" description="Polar residues" evidence="2">
    <location>
        <begin position="833"/>
        <end position="847"/>
    </location>
</feature>
<dbReference type="PANTHER" id="PTHR15021:SF0">
    <property type="entry name" value="DISCO-RELATED, ISOFORM A-RELATED"/>
    <property type="match status" value="1"/>
</dbReference>
<feature type="compositionally biased region" description="Basic and acidic residues" evidence="2">
    <location>
        <begin position="258"/>
        <end position="278"/>
    </location>
</feature>
<dbReference type="Gene3D" id="3.30.160.60">
    <property type="entry name" value="Classic Zinc Finger"/>
    <property type="match status" value="2"/>
</dbReference>
<evidence type="ECO:0000256" key="1">
    <source>
        <dbReference type="PROSITE-ProRule" id="PRU00042"/>
    </source>
</evidence>
<evidence type="ECO:0000256" key="2">
    <source>
        <dbReference type="SAM" id="MobiDB-lite"/>
    </source>
</evidence>
<protein>
    <recommendedName>
        <fullName evidence="3">C2H2-type domain-containing protein</fullName>
    </recommendedName>
</protein>
<dbReference type="SMART" id="SM00355">
    <property type="entry name" value="ZnF_C2H2"/>
    <property type="match status" value="4"/>
</dbReference>
<feature type="region of interest" description="Disordered" evidence="2">
    <location>
        <begin position="833"/>
        <end position="870"/>
    </location>
</feature>
<feature type="domain" description="C2H2-type" evidence="3">
    <location>
        <begin position="347"/>
        <end position="375"/>
    </location>
</feature>
<evidence type="ECO:0000313" key="4">
    <source>
        <dbReference type="EMBL" id="CAK8693931.1"/>
    </source>
</evidence>
<dbReference type="InterPro" id="IPR013087">
    <property type="entry name" value="Znf_C2H2_type"/>
</dbReference>
<keyword evidence="1" id="KW-0862">Zinc</keyword>
<dbReference type="PANTHER" id="PTHR15021">
    <property type="entry name" value="DISCONNECTED-RELATED"/>
    <property type="match status" value="1"/>
</dbReference>
<dbReference type="Pfam" id="PF00096">
    <property type="entry name" value="zf-C2H2"/>
    <property type="match status" value="1"/>
</dbReference>
<reference evidence="4 5" key="1">
    <citation type="submission" date="2024-02" db="EMBL/GenBank/DDBJ databases">
        <authorList>
            <person name="Daric V."/>
            <person name="Darras S."/>
        </authorList>
    </citation>
    <scope>NUCLEOTIDE SEQUENCE [LARGE SCALE GENOMIC DNA]</scope>
</reference>
<accession>A0ABP0GSJ5</accession>
<keyword evidence="1" id="KW-0863">Zinc-finger</keyword>
<evidence type="ECO:0000313" key="5">
    <source>
        <dbReference type="Proteomes" id="UP001642483"/>
    </source>
</evidence>
<keyword evidence="1" id="KW-0479">Metal-binding</keyword>
<evidence type="ECO:0000259" key="3">
    <source>
        <dbReference type="PROSITE" id="PS50157"/>
    </source>
</evidence>
<dbReference type="PROSITE" id="PS00028">
    <property type="entry name" value="ZINC_FINGER_C2H2_1"/>
    <property type="match status" value="2"/>
</dbReference>
<feature type="compositionally biased region" description="Basic and acidic residues" evidence="2">
    <location>
        <begin position="154"/>
        <end position="166"/>
    </location>
</feature>
<gene>
    <name evidence="4" type="ORF">CVLEPA_LOCUS27215</name>
</gene>
<name>A0ABP0GSJ5_CLALP</name>
<keyword evidence="5" id="KW-1185">Reference proteome</keyword>